<evidence type="ECO:0000313" key="1">
    <source>
        <dbReference type="EMBL" id="KAI3757272.1"/>
    </source>
</evidence>
<dbReference type="Proteomes" id="UP001055879">
    <property type="component" value="Linkage Group LG02"/>
</dbReference>
<evidence type="ECO:0000313" key="2">
    <source>
        <dbReference type="Proteomes" id="UP001055879"/>
    </source>
</evidence>
<reference evidence="1 2" key="2">
    <citation type="journal article" date="2022" name="Mol. Ecol. Resour.">
        <title>The genomes of chicory, endive, great burdock and yacon provide insights into Asteraceae paleo-polyploidization history and plant inulin production.</title>
        <authorList>
            <person name="Fan W."/>
            <person name="Wang S."/>
            <person name="Wang H."/>
            <person name="Wang A."/>
            <person name="Jiang F."/>
            <person name="Liu H."/>
            <person name="Zhao H."/>
            <person name="Xu D."/>
            <person name="Zhang Y."/>
        </authorList>
    </citation>
    <scope>NUCLEOTIDE SEQUENCE [LARGE SCALE GENOMIC DNA]</scope>
    <source>
        <strain evidence="2">cv. Niubang</strain>
    </source>
</reference>
<sequence length="93" mass="10842">MISKFRRMLNEEAELTINVRYSQPPAFFEAGLSLSLSLSRIRWINRSVQVHPINIRCLIFLLYTHILLLSFKFVGLWFSTELIAEIITVFNGP</sequence>
<accession>A0ACB9EFN8</accession>
<proteinExistence type="predicted"/>
<protein>
    <submittedName>
        <fullName evidence="1">Uncharacterized protein</fullName>
    </submittedName>
</protein>
<dbReference type="EMBL" id="CM042048">
    <property type="protein sequence ID" value="KAI3757272.1"/>
    <property type="molecule type" value="Genomic_DNA"/>
</dbReference>
<name>A0ACB9EFN8_ARCLA</name>
<gene>
    <name evidence="1" type="ORF">L6452_04806</name>
</gene>
<organism evidence="1 2">
    <name type="scientific">Arctium lappa</name>
    <name type="common">Greater burdock</name>
    <name type="synonym">Lappa major</name>
    <dbReference type="NCBI Taxonomy" id="4217"/>
    <lineage>
        <taxon>Eukaryota</taxon>
        <taxon>Viridiplantae</taxon>
        <taxon>Streptophyta</taxon>
        <taxon>Embryophyta</taxon>
        <taxon>Tracheophyta</taxon>
        <taxon>Spermatophyta</taxon>
        <taxon>Magnoliopsida</taxon>
        <taxon>eudicotyledons</taxon>
        <taxon>Gunneridae</taxon>
        <taxon>Pentapetalae</taxon>
        <taxon>asterids</taxon>
        <taxon>campanulids</taxon>
        <taxon>Asterales</taxon>
        <taxon>Asteraceae</taxon>
        <taxon>Carduoideae</taxon>
        <taxon>Cardueae</taxon>
        <taxon>Arctiinae</taxon>
        <taxon>Arctium</taxon>
    </lineage>
</organism>
<comment type="caution">
    <text evidence="1">The sequence shown here is derived from an EMBL/GenBank/DDBJ whole genome shotgun (WGS) entry which is preliminary data.</text>
</comment>
<keyword evidence="2" id="KW-1185">Reference proteome</keyword>
<reference evidence="2" key="1">
    <citation type="journal article" date="2022" name="Mol. Ecol. Resour.">
        <title>The genomes of chicory, endive, great burdock and yacon provide insights into Asteraceae palaeo-polyploidization history and plant inulin production.</title>
        <authorList>
            <person name="Fan W."/>
            <person name="Wang S."/>
            <person name="Wang H."/>
            <person name="Wang A."/>
            <person name="Jiang F."/>
            <person name="Liu H."/>
            <person name="Zhao H."/>
            <person name="Xu D."/>
            <person name="Zhang Y."/>
        </authorList>
    </citation>
    <scope>NUCLEOTIDE SEQUENCE [LARGE SCALE GENOMIC DNA]</scope>
    <source>
        <strain evidence="2">cv. Niubang</strain>
    </source>
</reference>